<dbReference type="CDD" id="cd07723">
    <property type="entry name" value="hydroxyacylglutathione_hydrolase_MBL-fold"/>
    <property type="match status" value="1"/>
</dbReference>
<proteinExistence type="inferred from homology"/>
<dbReference type="InterPro" id="IPR035680">
    <property type="entry name" value="Clx_II_MBL"/>
</dbReference>
<dbReference type="NCBIfam" id="TIGR03413">
    <property type="entry name" value="GSH_gloB"/>
    <property type="match status" value="1"/>
</dbReference>
<keyword evidence="8" id="KW-0862">Zinc</keyword>
<evidence type="ECO:0000256" key="3">
    <source>
        <dbReference type="ARBA" id="ARBA00004963"/>
    </source>
</evidence>
<evidence type="ECO:0000256" key="5">
    <source>
        <dbReference type="ARBA" id="ARBA00011917"/>
    </source>
</evidence>
<evidence type="ECO:0000256" key="2">
    <source>
        <dbReference type="ARBA" id="ARBA00001947"/>
    </source>
</evidence>
<evidence type="ECO:0000256" key="4">
    <source>
        <dbReference type="ARBA" id="ARBA00006759"/>
    </source>
</evidence>
<dbReference type="InterPro" id="IPR032282">
    <property type="entry name" value="HAGH_C"/>
</dbReference>
<dbReference type="UniPathway" id="UPA00619">
    <property type="reaction ID" value="UER00676"/>
</dbReference>
<reference evidence="12" key="1">
    <citation type="journal article" date="2018" name="Nat. Microbiol.">
        <title>Leveraging single-cell genomics to expand the fungal tree of life.</title>
        <authorList>
            <person name="Ahrendt S.R."/>
            <person name="Quandt C.A."/>
            <person name="Ciobanu D."/>
            <person name="Clum A."/>
            <person name="Salamov A."/>
            <person name="Andreopoulos B."/>
            <person name="Cheng J.F."/>
            <person name="Woyke T."/>
            <person name="Pelin A."/>
            <person name="Henrissat B."/>
            <person name="Reynolds N.K."/>
            <person name="Benny G.L."/>
            <person name="Smith M.E."/>
            <person name="James T.Y."/>
            <person name="Grigoriev I.V."/>
        </authorList>
    </citation>
    <scope>NUCLEOTIDE SEQUENCE [LARGE SCALE GENOMIC DNA]</scope>
    <source>
        <strain evidence="12">RSA 1356</strain>
    </source>
</reference>
<dbReference type="PANTHER" id="PTHR11935">
    <property type="entry name" value="BETA LACTAMASE DOMAIN"/>
    <property type="match status" value="1"/>
</dbReference>
<dbReference type="Gene3D" id="3.60.15.10">
    <property type="entry name" value="Ribonuclease Z/Hydroxyacylglutathione hydrolase-like"/>
    <property type="match status" value="1"/>
</dbReference>
<comment type="catalytic activity">
    <reaction evidence="1">
        <text>an S-(2-hydroxyacyl)glutathione + H2O = a 2-hydroxy carboxylate + glutathione + H(+)</text>
        <dbReference type="Rhea" id="RHEA:21864"/>
        <dbReference type="ChEBI" id="CHEBI:15377"/>
        <dbReference type="ChEBI" id="CHEBI:15378"/>
        <dbReference type="ChEBI" id="CHEBI:57925"/>
        <dbReference type="ChEBI" id="CHEBI:58896"/>
        <dbReference type="ChEBI" id="CHEBI:71261"/>
        <dbReference type="EC" id="3.1.2.6"/>
    </reaction>
</comment>
<dbReference type="FunFam" id="3.60.15.10:FF:000019">
    <property type="entry name" value="Hydroxyacylglutathione hydrolase, mitochondrial"/>
    <property type="match status" value="1"/>
</dbReference>
<dbReference type="PIRSF" id="PIRSF005457">
    <property type="entry name" value="Glx"/>
    <property type="match status" value="1"/>
</dbReference>
<dbReference type="STRING" id="78915.A0A4P9XKD4"/>
<dbReference type="HAMAP" id="MF_01374">
    <property type="entry name" value="Glyoxalase_2"/>
    <property type="match status" value="1"/>
</dbReference>
<comment type="similarity">
    <text evidence="4">Belongs to the metallo-beta-lactamase superfamily. Glyoxalase II family.</text>
</comment>
<dbReference type="GO" id="GO:0004416">
    <property type="term" value="F:hydroxyacylglutathione hydrolase activity"/>
    <property type="evidence" value="ECO:0007669"/>
    <property type="project" value="UniProtKB-EC"/>
</dbReference>
<dbReference type="GO" id="GO:0019243">
    <property type="term" value="P:methylglyoxal catabolic process to D-lactate via S-lactoyl-glutathione"/>
    <property type="evidence" value="ECO:0007669"/>
    <property type="project" value="InterPro"/>
</dbReference>
<accession>A0A4P9XKD4</accession>
<comment type="cofactor">
    <cofactor evidence="2">
        <name>Zn(2+)</name>
        <dbReference type="ChEBI" id="CHEBI:29105"/>
    </cofactor>
</comment>
<dbReference type="SMART" id="SM00849">
    <property type="entry name" value="Lactamase_B"/>
    <property type="match status" value="1"/>
</dbReference>
<protein>
    <recommendedName>
        <fullName evidence="5">hydroxyacylglutathione hydrolase</fullName>
        <ecNumber evidence="5">3.1.2.6</ecNumber>
    </recommendedName>
    <alternativeName>
        <fullName evidence="9">Glyoxalase II</fullName>
    </alternativeName>
</protein>
<comment type="pathway">
    <text evidence="3">Secondary metabolite metabolism; methylglyoxal degradation; (R)-lactate from methylglyoxal: step 2/2.</text>
</comment>
<dbReference type="SUPFAM" id="SSF56281">
    <property type="entry name" value="Metallo-hydrolase/oxidoreductase"/>
    <property type="match status" value="1"/>
</dbReference>
<dbReference type="GO" id="GO:0046872">
    <property type="term" value="F:metal ion binding"/>
    <property type="evidence" value="ECO:0007669"/>
    <property type="project" value="UniProtKB-KW"/>
</dbReference>
<dbReference type="PANTHER" id="PTHR11935:SF94">
    <property type="entry name" value="TENZING NORGAY, ISOFORM C"/>
    <property type="match status" value="1"/>
</dbReference>
<dbReference type="Pfam" id="PF16123">
    <property type="entry name" value="HAGH_C"/>
    <property type="match status" value="1"/>
</dbReference>
<evidence type="ECO:0000256" key="6">
    <source>
        <dbReference type="ARBA" id="ARBA00022723"/>
    </source>
</evidence>
<gene>
    <name evidence="11" type="ORF">THASP1DRAFT_32296</name>
</gene>
<evidence type="ECO:0000256" key="8">
    <source>
        <dbReference type="ARBA" id="ARBA00022833"/>
    </source>
</evidence>
<evidence type="ECO:0000259" key="10">
    <source>
        <dbReference type="SMART" id="SM00849"/>
    </source>
</evidence>
<name>A0A4P9XKD4_9FUNG</name>
<evidence type="ECO:0000313" key="12">
    <source>
        <dbReference type="Proteomes" id="UP000271241"/>
    </source>
</evidence>
<dbReference type="InterPro" id="IPR001279">
    <property type="entry name" value="Metallo-B-lactamas"/>
</dbReference>
<dbReference type="InterPro" id="IPR036866">
    <property type="entry name" value="RibonucZ/Hydroxyglut_hydro"/>
</dbReference>
<dbReference type="Proteomes" id="UP000271241">
    <property type="component" value="Unassembled WGS sequence"/>
</dbReference>
<feature type="domain" description="Metallo-beta-lactamase" evidence="10">
    <location>
        <begin position="11"/>
        <end position="175"/>
    </location>
</feature>
<dbReference type="EC" id="3.1.2.6" evidence="5"/>
<dbReference type="Pfam" id="PF00753">
    <property type="entry name" value="Lactamase_B"/>
    <property type="match status" value="1"/>
</dbReference>
<keyword evidence="12" id="KW-1185">Reference proteome</keyword>
<evidence type="ECO:0000256" key="1">
    <source>
        <dbReference type="ARBA" id="ARBA00001623"/>
    </source>
</evidence>
<dbReference type="EMBL" id="KZ993010">
    <property type="protein sequence ID" value="RKP05871.1"/>
    <property type="molecule type" value="Genomic_DNA"/>
</dbReference>
<organism evidence="11 12">
    <name type="scientific">Thamnocephalis sphaerospora</name>
    <dbReference type="NCBI Taxonomy" id="78915"/>
    <lineage>
        <taxon>Eukaryota</taxon>
        <taxon>Fungi</taxon>
        <taxon>Fungi incertae sedis</taxon>
        <taxon>Zoopagomycota</taxon>
        <taxon>Zoopagomycotina</taxon>
        <taxon>Zoopagomycetes</taxon>
        <taxon>Zoopagales</taxon>
        <taxon>Sigmoideomycetaceae</taxon>
        <taxon>Thamnocephalis</taxon>
    </lineage>
</organism>
<keyword evidence="7" id="KW-0378">Hydrolase</keyword>
<dbReference type="OrthoDB" id="515692at2759"/>
<evidence type="ECO:0000313" key="11">
    <source>
        <dbReference type="EMBL" id="RKP05871.1"/>
    </source>
</evidence>
<keyword evidence="6" id="KW-0479">Metal-binding</keyword>
<evidence type="ECO:0000256" key="7">
    <source>
        <dbReference type="ARBA" id="ARBA00022801"/>
    </source>
</evidence>
<dbReference type="InterPro" id="IPR017782">
    <property type="entry name" value="Hydroxyacylglutathione_Hdrlase"/>
</dbReference>
<dbReference type="AlphaFoldDB" id="A0A4P9XKD4"/>
<evidence type="ECO:0000256" key="9">
    <source>
        <dbReference type="ARBA" id="ARBA00031044"/>
    </source>
</evidence>
<sequence>MKVVPVKCLSDNYAYLLIDPATQQAAAVDPVQPERVLQAVREHQCRLTTVLTTHHHADHAGGNEELVKHRTNLHVYGGDARIPAATHSVQDGDTFTVGELQVCVLATPCHTSGHICYYVTDPNASEEQEKRAVFTGDTLFVGGCGRFFEGTATQMLAALDKLGALPTDTRVYCGHEYTRANLQFALAVDADNEKVRFAESTSCTVPSTIASELACNPFMRTREPALQQATGKQDAVQVMAELREQKNRFRG</sequence>